<evidence type="ECO:0000313" key="2">
    <source>
        <dbReference type="Proteomes" id="UP000656881"/>
    </source>
</evidence>
<accession>A0ABQ2M2Q6</accession>
<sequence>MAGSTAALSGNTWSPGRAWTRAAGAVLDAGADSAEGVAGAPEAGAVAPAVSVSPASTATAADAAGSARRRDVRCGRLDVDVGFIGWFLFSADSLPTGRSPPRYVGSQQIPPVVSDRLVEGL</sequence>
<evidence type="ECO:0000313" key="1">
    <source>
        <dbReference type="EMBL" id="GGO46168.1"/>
    </source>
</evidence>
<keyword evidence="2" id="KW-1185">Reference proteome</keyword>
<name>A0ABQ2M2Q6_9ACTN</name>
<proteinExistence type="predicted"/>
<comment type="caution">
    <text evidence="1">The sequence shown here is derived from an EMBL/GenBank/DDBJ whole genome shotgun (WGS) entry which is preliminary data.</text>
</comment>
<dbReference type="EMBL" id="BMNG01000007">
    <property type="protein sequence ID" value="GGO46168.1"/>
    <property type="molecule type" value="Genomic_DNA"/>
</dbReference>
<organism evidence="1 2">
    <name type="scientific">Streptomyces lasiicapitis</name>
    <dbReference type="NCBI Taxonomy" id="1923961"/>
    <lineage>
        <taxon>Bacteria</taxon>
        <taxon>Bacillati</taxon>
        <taxon>Actinomycetota</taxon>
        <taxon>Actinomycetes</taxon>
        <taxon>Kitasatosporales</taxon>
        <taxon>Streptomycetaceae</taxon>
        <taxon>Streptomyces</taxon>
    </lineage>
</organism>
<reference evidence="2" key="1">
    <citation type="journal article" date="2019" name="Int. J. Syst. Evol. Microbiol.">
        <title>The Global Catalogue of Microorganisms (GCM) 10K type strain sequencing project: providing services to taxonomists for standard genome sequencing and annotation.</title>
        <authorList>
            <consortium name="The Broad Institute Genomics Platform"/>
            <consortium name="The Broad Institute Genome Sequencing Center for Infectious Disease"/>
            <person name="Wu L."/>
            <person name="Ma J."/>
        </authorList>
    </citation>
    <scope>NUCLEOTIDE SEQUENCE [LARGE SCALE GENOMIC DNA]</scope>
    <source>
        <strain evidence="2">CGMCC 4.7349</strain>
    </source>
</reference>
<dbReference type="Proteomes" id="UP000656881">
    <property type="component" value="Unassembled WGS sequence"/>
</dbReference>
<gene>
    <name evidence="1" type="ORF">GCM10012286_36450</name>
</gene>
<protein>
    <submittedName>
        <fullName evidence="1">Uncharacterized protein</fullName>
    </submittedName>
</protein>